<comment type="caution">
    <text evidence="2">The sequence shown here is derived from an EMBL/GenBank/DDBJ whole genome shotgun (WGS) entry which is preliminary data.</text>
</comment>
<dbReference type="AlphaFoldDB" id="A0A917PA71"/>
<dbReference type="Proteomes" id="UP000635726">
    <property type="component" value="Unassembled WGS sequence"/>
</dbReference>
<dbReference type="EMBL" id="BMOE01000002">
    <property type="protein sequence ID" value="GGJ68369.1"/>
    <property type="molecule type" value="Genomic_DNA"/>
</dbReference>
<accession>A0A917PA71</accession>
<gene>
    <name evidence="2" type="ORF">GCM10008939_10990</name>
</gene>
<keyword evidence="1" id="KW-0812">Transmembrane</keyword>
<evidence type="ECO:0000313" key="3">
    <source>
        <dbReference type="Proteomes" id="UP000635726"/>
    </source>
</evidence>
<evidence type="ECO:0000256" key="1">
    <source>
        <dbReference type="SAM" id="Phobius"/>
    </source>
</evidence>
<name>A0A917PA71_9DEIO</name>
<organism evidence="2 3">
    <name type="scientific">Deinococcus aquiradiocola</name>
    <dbReference type="NCBI Taxonomy" id="393059"/>
    <lineage>
        <taxon>Bacteria</taxon>
        <taxon>Thermotogati</taxon>
        <taxon>Deinococcota</taxon>
        <taxon>Deinococci</taxon>
        <taxon>Deinococcales</taxon>
        <taxon>Deinococcaceae</taxon>
        <taxon>Deinococcus</taxon>
    </lineage>
</organism>
<reference evidence="2" key="1">
    <citation type="journal article" date="2014" name="Int. J. Syst. Evol. Microbiol.">
        <title>Complete genome sequence of Corynebacterium casei LMG S-19264T (=DSM 44701T), isolated from a smear-ripened cheese.</title>
        <authorList>
            <consortium name="US DOE Joint Genome Institute (JGI-PGF)"/>
            <person name="Walter F."/>
            <person name="Albersmeier A."/>
            <person name="Kalinowski J."/>
            <person name="Ruckert C."/>
        </authorList>
    </citation>
    <scope>NUCLEOTIDE SEQUENCE</scope>
    <source>
        <strain evidence="2">JCM 14371</strain>
    </source>
</reference>
<feature type="transmembrane region" description="Helical" evidence="1">
    <location>
        <begin position="260"/>
        <end position="278"/>
    </location>
</feature>
<sequence>MLQFMAWDVRHTLRGLIPDRTLRRLVAGTVVLGSLFLAFVFSVALLHRAPAPGGAALDTAGGFLLTVAFLGGILSLKLIGDFLDVSEEKFTLLALAPVPASLSVLLGITGVVSVGFIPLLLFVVPLGAVLLIVHPSLGLTTLLTCVTVYGVVLNAVILAVNVLVTVLKRSKAQRVINFSSPLLGLAGLAFVRDPALLDWTARLDPWTLLAALLISTAVLTGQMRVMRHLLLVPQVSDERSPVSWTAFPWWKLAAREGGPLLVAGSLLFTVLVSARLGLTTPNARTLIALYVLNIPVFTLVGRALKDELQHPSRLSLFPDRQGVLRQLEKVMLRPLLISHLALLLATALSSRHVLWGAVTGLLLLPQLLLAHPARYARLARPLSLLNLVVGTLASQLL</sequence>
<feature type="transmembrane region" description="Helical" evidence="1">
    <location>
        <begin position="139"/>
        <end position="163"/>
    </location>
</feature>
<keyword evidence="1" id="KW-0472">Membrane</keyword>
<keyword evidence="1" id="KW-1133">Transmembrane helix</keyword>
<evidence type="ECO:0000313" key="2">
    <source>
        <dbReference type="EMBL" id="GGJ68369.1"/>
    </source>
</evidence>
<feature type="transmembrane region" description="Helical" evidence="1">
    <location>
        <begin position="59"/>
        <end position="79"/>
    </location>
</feature>
<feature type="transmembrane region" description="Helical" evidence="1">
    <location>
        <begin position="100"/>
        <end position="133"/>
    </location>
</feature>
<feature type="transmembrane region" description="Helical" evidence="1">
    <location>
        <begin position="284"/>
        <end position="304"/>
    </location>
</feature>
<proteinExistence type="predicted"/>
<protein>
    <submittedName>
        <fullName evidence="2">Uncharacterized protein</fullName>
    </submittedName>
</protein>
<reference evidence="2" key="2">
    <citation type="submission" date="2020-09" db="EMBL/GenBank/DDBJ databases">
        <authorList>
            <person name="Sun Q."/>
            <person name="Ohkuma M."/>
        </authorList>
    </citation>
    <scope>NUCLEOTIDE SEQUENCE</scope>
    <source>
        <strain evidence="2">JCM 14371</strain>
    </source>
</reference>
<feature type="transmembrane region" description="Helical" evidence="1">
    <location>
        <begin position="353"/>
        <end position="370"/>
    </location>
</feature>
<keyword evidence="3" id="KW-1185">Reference proteome</keyword>
<feature type="transmembrane region" description="Helical" evidence="1">
    <location>
        <begin position="21"/>
        <end position="47"/>
    </location>
</feature>